<feature type="domain" description="DDE Tnp4" evidence="8">
    <location>
        <begin position="189"/>
        <end position="355"/>
    </location>
</feature>
<gene>
    <name evidence="9" type="ORF">P5673_031568</name>
</gene>
<evidence type="ECO:0000313" key="9">
    <source>
        <dbReference type="EMBL" id="KAK2548249.1"/>
    </source>
</evidence>
<comment type="similarity">
    <text evidence="3">Belongs to the HARBI1 family.</text>
</comment>
<dbReference type="Proteomes" id="UP001249851">
    <property type="component" value="Unassembled WGS sequence"/>
</dbReference>
<name>A0AAD9PSG4_ACRCE</name>
<dbReference type="GO" id="GO:0046872">
    <property type="term" value="F:metal ion binding"/>
    <property type="evidence" value="ECO:0007669"/>
    <property type="project" value="UniProtKB-KW"/>
</dbReference>
<dbReference type="InterPro" id="IPR045249">
    <property type="entry name" value="HARBI1-like"/>
</dbReference>
<dbReference type="GO" id="GO:0004518">
    <property type="term" value="F:nuclease activity"/>
    <property type="evidence" value="ECO:0007669"/>
    <property type="project" value="UniProtKB-KW"/>
</dbReference>
<keyword evidence="7" id="KW-0539">Nucleus</keyword>
<comment type="caution">
    <text evidence="9">The sequence shown here is derived from an EMBL/GenBank/DDBJ whole genome shotgun (WGS) entry which is preliminary data.</text>
</comment>
<comment type="subcellular location">
    <subcellularLocation>
        <location evidence="2">Nucleus</location>
    </subcellularLocation>
</comment>
<protein>
    <submittedName>
        <fullName evidence="9">Protein ALP1-like</fullName>
    </submittedName>
</protein>
<evidence type="ECO:0000256" key="2">
    <source>
        <dbReference type="ARBA" id="ARBA00004123"/>
    </source>
</evidence>
<evidence type="ECO:0000256" key="7">
    <source>
        <dbReference type="ARBA" id="ARBA00023242"/>
    </source>
</evidence>
<dbReference type="Pfam" id="PF13359">
    <property type="entry name" value="DDE_Tnp_4"/>
    <property type="match status" value="1"/>
</dbReference>
<keyword evidence="10" id="KW-1185">Reference proteome</keyword>
<reference evidence="9" key="1">
    <citation type="journal article" date="2023" name="G3 (Bethesda)">
        <title>Whole genome assembly and annotation of the endangered Caribbean coral Acropora cervicornis.</title>
        <authorList>
            <person name="Selwyn J.D."/>
            <person name="Vollmer S.V."/>
        </authorList>
    </citation>
    <scope>NUCLEOTIDE SEQUENCE</scope>
    <source>
        <strain evidence="9">K2</strain>
    </source>
</reference>
<dbReference type="GO" id="GO:0016787">
    <property type="term" value="F:hydrolase activity"/>
    <property type="evidence" value="ECO:0007669"/>
    <property type="project" value="UniProtKB-KW"/>
</dbReference>
<accession>A0AAD9PSG4</accession>
<dbReference type="InterPro" id="IPR027806">
    <property type="entry name" value="HARBI1_dom"/>
</dbReference>
<dbReference type="GO" id="GO:0005634">
    <property type="term" value="C:nucleus"/>
    <property type="evidence" value="ECO:0007669"/>
    <property type="project" value="UniProtKB-SubCell"/>
</dbReference>
<sequence length="441" mass="51027">MAAVHRGVRDHASTWNDWDRNRKLIVVLMMLLDDEAPMMLERQVWCRQWLLRRTERGAYHTIFKELAVEDTPGFAEYMRMPHAKLVALVEAVAPFIKKQETCMRESIQPSERVALAIRYLATGETFQSLSFQFRIGTSTISCIVMEVCVAIYRVFGKEYLKTPNTSDKWNEIAQLFYSRWNIPNIIGAIDGKRILIQKPARAGSHFHDYKGNESIIALVMAGPEYECLFVDVGTNGRNPDGHAWHRCSLKKALESCDNPLNIPPLRPLPGATKPIPFVLTGDEAFPLSKHMLKPYPRRNLTVEERIANYRISRGRRISENILGILGNRWRCFRAPFLLQPEKVQQITMAILTLHNWLRDDRASRSIYCPPTLIDREDPNTWELIPGSWRDDLPPQSLLPLQPLQPALVHNYTSEAKEMRQEFTRWFSDEGDVEWQRRMCGL</sequence>
<proteinExistence type="inferred from homology"/>
<dbReference type="PANTHER" id="PTHR22930">
    <property type="match status" value="1"/>
</dbReference>
<comment type="cofactor">
    <cofactor evidence="1">
        <name>a divalent metal cation</name>
        <dbReference type="ChEBI" id="CHEBI:60240"/>
    </cofactor>
</comment>
<evidence type="ECO:0000313" key="10">
    <source>
        <dbReference type="Proteomes" id="UP001249851"/>
    </source>
</evidence>
<dbReference type="AlphaFoldDB" id="A0AAD9PSG4"/>
<evidence type="ECO:0000256" key="3">
    <source>
        <dbReference type="ARBA" id="ARBA00006958"/>
    </source>
</evidence>
<keyword evidence="6" id="KW-0378">Hydrolase</keyword>
<evidence type="ECO:0000256" key="6">
    <source>
        <dbReference type="ARBA" id="ARBA00022801"/>
    </source>
</evidence>
<dbReference type="EMBL" id="JARQWQ010000151">
    <property type="protein sequence ID" value="KAK2548249.1"/>
    <property type="molecule type" value="Genomic_DNA"/>
</dbReference>
<evidence type="ECO:0000256" key="1">
    <source>
        <dbReference type="ARBA" id="ARBA00001968"/>
    </source>
</evidence>
<dbReference type="PANTHER" id="PTHR22930:SF269">
    <property type="entry name" value="NUCLEASE HARBI1-LIKE PROTEIN"/>
    <property type="match status" value="1"/>
</dbReference>
<keyword evidence="5" id="KW-0479">Metal-binding</keyword>
<keyword evidence="4" id="KW-0540">Nuclease</keyword>
<reference evidence="9" key="2">
    <citation type="journal article" date="2023" name="Science">
        <title>Genomic signatures of disease resistance in endangered staghorn corals.</title>
        <authorList>
            <person name="Vollmer S.V."/>
            <person name="Selwyn J.D."/>
            <person name="Despard B.A."/>
            <person name="Roesel C.L."/>
        </authorList>
    </citation>
    <scope>NUCLEOTIDE SEQUENCE</scope>
    <source>
        <strain evidence="9">K2</strain>
    </source>
</reference>
<organism evidence="9 10">
    <name type="scientific">Acropora cervicornis</name>
    <name type="common">Staghorn coral</name>
    <dbReference type="NCBI Taxonomy" id="6130"/>
    <lineage>
        <taxon>Eukaryota</taxon>
        <taxon>Metazoa</taxon>
        <taxon>Cnidaria</taxon>
        <taxon>Anthozoa</taxon>
        <taxon>Hexacorallia</taxon>
        <taxon>Scleractinia</taxon>
        <taxon>Astrocoeniina</taxon>
        <taxon>Acroporidae</taxon>
        <taxon>Acropora</taxon>
    </lineage>
</organism>
<evidence type="ECO:0000256" key="5">
    <source>
        <dbReference type="ARBA" id="ARBA00022723"/>
    </source>
</evidence>
<evidence type="ECO:0000256" key="4">
    <source>
        <dbReference type="ARBA" id="ARBA00022722"/>
    </source>
</evidence>
<evidence type="ECO:0000259" key="8">
    <source>
        <dbReference type="Pfam" id="PF13359"/>
    </source>
</evidence>